<gene>
    <name evidence="3" type="ORF">ASPWEDRAFT_42666</name>
</gene>
<dbReference type="VEuPathDB" id="FungiDB:ASPWEDRAFT_42666"/>
<feature type="signal peptide" evidence="1">
    <location>
        <begin position="1"/>
        <end position="16"/>
    </location>
</feature>
<organism evidence="3 4">
    <name type="scientific">Aspergillus wentii DTO 134E9</name>
    <dbReference type="NCBI Taxonomy" id="1073089"/>
    <lineage>
        <taxon>Eukaryota</taxon>
        <taxon>Fungi</taxon>
        <taxon>Dikarya</taxon>
        <taxon>Ascomycota</taxon>
        <taxon>Pezizomycotina</taxon>
        <taxon>Eurotiomycetes</taxon>
        <taxon>Eurotiomycetidae</taxon>
        <taxon>Eurotiales</taxon>
        <taxon>Aspergillaceae</taxon>
        <taxon>Aspergillus</taxon>
        <taxon>Aspergillus subgen. Cremei</taxon>
    </lineage>
</organism>
<dbReference type="GeneID" id="63751686"/>
<reference evidence="4" key="1">
    <citation type="journal article" date="2017" name="Genome Biol.">
        <title>Comparative genomics reveals high biological diversity and specific adaptations in the industrially and medically important fungal genus Aspergillus.</title>
        <authorList>
            <person name="de Vries R.P."/>
            <person name="Riley R."/>
            <person name="Wiebenga A."/>
            <person name="Aguilar-Osorio G."/>
            <person name="Amillis S."/>
            <person name="Uchima C.A."/>
            <person name="Anderluh G."/>
            <person name="Asadollahi M."/>
            <person name="Askin M."/>
            <person name="Barry K."/>
            <person name="Battaglia E."/>
            <person name="Bayram O."/>
            <person name="Benocci T."/>
            <person name="Braus-Stromeyer S.A."/>
            <person name="Caldana C."/>
            <person name="Canovas D."/>
            <person name="Cerqueira G.C."/>
            <person name="Chen F."/>
            <person name="Chen W."/>
            <person name="Choi C."/>
            <person name="Clum A."/>
            <person name="Dos Santos R.A."/>
            <person name="Damasio A.R."/>
            <person name="Diallinas G."/>
            <person name="Emri T."/>
            <person name="Fekete E."/>
            <person name="Flipphi M."/>
            <person name="Freyberg S."/>
            <person name="Gallo A."/>
            <person name="Gournas C."/>
            <person name="Habgood R."/>
            <person name="Hainaut M."/>
            <person name="Harispe M.L."/>
            <person name="Henrissat B."/>
            <person name="Hilden K.S."/>
            <person name="Hope R."/>
            <person name="Hossain A."/>
            <person name="Karabika E."/>
            <person name="Karaffa L."/>
            <person name="Karanyi Z."/>
            <person name="Krasevec N."/>
            <person name="Kuo A."/>
            <person name="Kusch H."/>
            <person name="LaButti K."/>
            <person name="Lagendijk E.L."/>
            <person name="Lapidus A."/>
            <person name="Levasseur A."/>
            <person name="Lindquist E."/>
            <person name="Lipzen A."/>
            <person name="Logrieco A.F."/>
            <person name="MacCabe A."/>
            <person name="Maekelae M.R."/>
            <person name="Malavazi I."/>
            <person name="Melin P."/>
            <person name="Meyer V."/>
            <person name="Mielnichuk N."/>
            <person name="Miskei M."/>
            <person name="Molnar A.P."/>
            <person name="Mule G."/>
            <person name="Ngan C.Y."/>
            <person name="Orejas M."/>
            <person name="Orosz E."/>
            <person name="Ouedraogo J.P."/>
            <person name="Overkamp K.M."/>
            <person name="Park H.-S."/>
            <person name="Perrone G."/>
            <person name="Piumi F."/>
            <person name="Punt P.J."/>
            <person name="Ram A.F."/>
            <person name="Ramon A."/>
            <person name="Rauscher S."/>
            <person name="Record E."/>
            <person name="Riano-Pachon D.M."/>
            <person name="Robert V."/>
            <person name="Roehrig J."/>
            <person name="Ruller R."/>
            <person name="Salamov A."/>
            <person name="Salih N.S."/>
            <person name="Samson R.A."/>
            <person name="Sandor E."/>
            <person name="Sanguinetti M."/>
            <person name="Schuetze T."/>
            <person name="Sepcic K."/>
            <person name="Shelest E."/>
            <person name="Sherlock G."/>
            <person name="Sophianopoulou V."/>
            <person name="Squina F.M."/>
            <person name="Sun H."/>
            <person name="Susca A."/>
            <person name="Todd R.B."/>
            <person name="Tsang A."/>
            <person name="Unkles S.E."/>
            <person name="van de Wiele N."/>
            <person name="van Rossen-Uffink D."/>
            <person name="Oliveira J.V."/>
            <person name="Vesth T.C."/>
            <person name="Visser J."/>
            <person name="Yu J.-H."/>
            <person name="Zhou M."/>
            <person name="Andersen M.R."/>
            <person name="Archer D.B."/>
            <person name="Baker S.E."/>
            <person name="Benoit I."/>
            <person name="Brakhage A.A."/>
            <person name="Braus G.H."/>
            <person name="Fischer R."/>
            <person name="Frisvad J.C."/>
            <person name="Goldman G.H."/>
            <person name="Houbraken J."/>
            <person name="Oakley B."/>
            <person name="Pocsi I."/>
            <person name="Scazzocchio C."/>
            <person name="Seiboth B."/>
            <person name="vanKuyk P.A."/>
            <person name="Wortman J."/>
            <person name="Dyer P.S."/>
            <person name="Grigoriev I.V."/>
        </authorList>
    </citation>
    <scope>NUCLEOTIDE SEQUENCE [LARGE SCALE GENOMIC DNA]</scope>
    <source>
        <strain evidence="4">DTO 134E9</strain>
    </source>
</reference>
<dbReference type="InterPro" id="IPR031728">
    <property type="entry name" value="GlcAase_C"/>
</dbReference>
<protein>
    <recommendedName>
        <fullName evidence="2">Beta-glucuronidase C-terminal domain-containing protein</fullName>
    </recommendedName>
</protein>
<dbReference type="Proteomes" id="UP000184383">
    <property type="component" value="Unassembled WGS sequence"/>
</dbReference>
<evidence type="ECO:0000259" key="2">
    <source>
        <dbReference type="Pfam" id="PF16862"/>
    </source>
</evidence>
<dbReference type="OrthoDB" id="2831684at2759"/>
<feature type="domain" description="Beta-glucuronidase C-terminal" evidence="2">
    <location>
        <begin position="404"/>
        <end position="506"/>
    </location>
</feature>
<dbReference type="Pfam" id="PF16862">
    <property type="entry name" value="Glyco_hydro_79C"/>
    <property type="match status" value="1"/>
</dbReference>
<dbReference type="Gene3D" id="2.60.40.1180">
    <property type="entry name" value="Golgi alpha-mannosidase II"/>
    <property type="match status" value="1"/>
</dbReference>
<dbReference type="InterPro" id="IPR052974">
    <property type="entry name" value="GH79_Enzymes"/>
</dbReference>
<dbReference type="SUPFAM" id="SSF51445">
    <property type="entry name" value="(Trans)glycosidases"/>
    <property type="match status" value="1"/>
</dbReference>
<dbReference type="Gene3D" id="3.20.20.80">
    <property type="entry name" value="Glycosidases"/>
    <property type="match status" value="1"/>
</dbReference>
<dbReference type="RefSeq" id="XP_040686327.1">
    <property type="nucleotide sequence ID" value="XM_040835838.1"/>
</dbReference>
<evidence type="ECO:0000313" key="4">
    <source>
        <dbReference type="Proteomes" id="UP000184383"/>
    </source>
</evidence>
<keyword evidence="1" id="KW-0732">Signal</keyword>
<accession>A0A1L9RCK3</accession>
<evidence type="ECO:0000313" key="3">
    <source>
        <dbReference type="EMBL" id="OJJ32650.1"/>
    </source>
</evidence>
<dbReference type="PANTHER" id="PTHR36183">
    <property type="entry name" value="BETA-GLUCURONIDASE"/>
    <property type="match status" value="1"/>
</dbReference>
<dbReference type="InterPro" id="IPR013780">
    <property type="entry name" value="Glyco_hydro_b"/>
</dbReference>
<dbReference type="EMBL" id="KV878214">
    <property type="protein sequence ID" value="OJJ32650.1"/>
    <property type="molecule type" value="Genomic_DNA"/>
</dbReference>
<proteinExistence type="predicted"/>
<sequence length="511" mass="56408">MKVQIAITLLVPTALGLISVPDSPPNFASDPIPKDLSSFSIELSSFPNYAGNTSIPNDFSYNLLSNLKELTGVWPKVRVGGTTQDKSLFDPDQAEAIKLYFDKPGDDQPSRATYGPAFFESYQTWEGVKFIHGFNFNYNGSDATEQLQSVSSAACTAMGQRLFLSELGNEIDFAPGWPNFYRSPNWTMADYVKEWNWKTDVMAKSIKESCPDVTTDFIAPSFIWTNLTGRAPWNPADAFKLGLGDNGLVSEIGVHNYMNADSKERFGVDNEDLQELLMNHSSIVGSLGPHIELARNLSDLGLPYILSETNSIAGQGRINKTDVLGDALWLVDYTLWAGAHGVKRIHFHQGMNYRYASWQPMESNGTLPTTRPPYYGHIMASHALGNSSDTRIANIPLKEDTESAYAIYDDNSLSRIAILNMQESFANATSRPTEKYTVKVPNHFHRARVDRLIAPGSDSRTNITFGGVSYDYTRSRGHPVVLNSPEYAAIKDGMLQIAVPASSAVLLTLDG</sequence>
<dbReference type="PANTHER" id="PTHR36183:SF2">
    <property type="entry name" value="BETA-GLUCURONIDASE C-TERMINAL DOMAIN-CONTAINING PROTEIN"/>
    <property type="match status" value="1"/>
</dbReference>
<name>A0A1L9RCK3_ASPWE</name>
<keyword evidence="4" id="KW-1185">Reference proteome</keyword>
<dbReference type="InterPro" id="IPR017853">
    <property type="entry name" value="GH"/>
</dbReference>
<evidence type="ECO:0000256" key="1">
    <source>
        <dbReference type="SAM" id="SignalP"/>
    </source>
</evidence>
<dbReference type="AlphaFoldDB" id="A0A1L9RCK3"/>
<feature type="chain" id="PRO_5012950884" description="Beta-glucuronidase C-terminal domain-containing protein" evidence="1">
    <location>
        <begin position="17"/>
        <end position="511"/>
    </location>
</feature>